<sequence>MQFTGLAVGVGALALLVLWLGVRILWRGHWFLAWLRGSLGLTVILLALLAGGLAYDIHSYQQQQQGKRIAVLKVGSGDNDRYRVTLDDGRNSWQFLLDGELWGMDVQLLDWHGLASLIGLQPGYRLSGINARFLGIEQQNAAQYPEQPLARSWWGLDVWQGMQLAGGSLPFVEAKLVRLSFIPLADNAEYGIEWLPTGLQAKPLNEQARQALRNWVE</sequence>
<protein>
    <recommendedName>
        <fullName evidence="4">Multidrug transporter</fullName>
    </recommendedName>
</protein>
<feature type="transmembrane region" description="Helical" evidence="1">
    <location>
        <begin position="33"/>
        <end position="55"/>
    </location>
</feature>
<dbReference type="OrthoDB" id="9156649at2"/>
<evidence type="ECO:0000313" key="2">
    <source>
        <dbReference type="EMBL" id="TDQ39594.1"/>
    </source>
</evidence>
<keyword evidence="1" id="KW-1133">Transmembrane helix</keyword>
<reference evidence="2 3" key="1">
    <citation type="submission" date="2019-03" db="EMBL/GenBank/DDBJ databases">
        <title>Genomic Encyclopedia of Type Strains, Phase IV (KMG-IV): sequencing the most valuable type-strain genomes for metagenomic binning, comparative biology and taxonomic classification.</title>
        <authorList>
            <person name="Goeker M."/>
        </authorList>
    </citation>
    <scope>NUCLEOTIDE SEQUENCE [LARGE SCALE GENOMIC DNA]</scope>
    <source>
        <strain evidence="2 3">DSM 28679</strain>
    </source>
</reference>
<organism evidence="2 3">
    <name type="scientific">Thiopseudomonas denitrificans</name>
    <dbReference type="NCBI Taxonomy" id="1501432"/>
    <lineage>
        <taxon>Bacteria</taxon>
        <taxon>Pseudomonadati</taxon>
        <taxon>Pseudomonadota</taxon>
        <taxon>Gammaproteobacteria</taxon>
        <taxon>Pseudomonadales</taxon>
        <taxon>Pseudomonadaceae</taxon>
        <taxon>Thiopseudomonas</taxon>
    </lineage>
</organism>
<dbReference type="AlphaFoldDB" id="A0A4R6U951"/>
<keyword evidence="3" id="KW-1185">Reference proteome</keyword>
<gene>
    <name evidence="2" type="ORF">DFQ45_102295</name>
</gene>
<evidence type="ECO:0000313" key="3">
    <source>
        <dbReference type="Proteomes" id="UP000294575"/>
    </source>
</evidence>
<dbReference type="Proteomes" id="UP000294575">
    <property type="component" value="Unassembled WGS sequence"/>
</dbReference>
<evidence type="ECO:0008006" key="4">
    <source>
        <dbReference type="Google" id="ProtNLM"/>
    </source>
</evidence>
<dbReference type="EMBL" id="SNYK01000002">
    <property type="protein sequence ID" value="TDQ39594.1"/>
    <property type="molecule type" value="Genomic_DNA"/>
</dbReference>
<keyword evidence="1" id="KW-0472">Membrane</keyword>
<name>A0A4R6U951_9GAMM</name>
<evidence type="ECO:0000256" key="1">
    <source>
        <dbReference type="SAM" id="Phobius"/>
    </source>
</evidence>
<feature type="transmembrane region" description="Helical" evidence="1">
    <location>
        <begin position="6"/>
        <end position="26"/>
    </location>
</feature>
<keyword evidence="1" id="KW-0812">Transmembrane</keyword>
<proteinExistence type="predicted"/>
<accession>A0A4R6U951</accession>
<comment type="caution">
    <text evidence="2">The sequence shown here is derived from an EMBL/GenBank/DDBJ whole genome shotgun (WGS) entry which is preliminary data.</text>
</comment>
<dbReference type="RefSeq" id="WP_101496600.1">
    <property type="nucleotide sequence ID" value="NZ_LNJZ01000006.1"/>
</dbReference>